<organism evidence="1">
    <name type="scientific">Vibrio sp. HB236076</name>
    <dbReference type="NCBI Taxonomy" id="3232307"/>
    <lineage>
        <taxon>Bacteria</taxon>
        <taxon>Pseudomonadati</taxon>
        <taxon>Pseudomonadota</taxon>
        <taxon>Gammaproteobacteria</taxon>
        <taxon>Vibrionales</taxon>
        <taxon>Vibrionaceae</taxon>
        <taxon>Vibrio</taxon>
    </lineage>
</organism>
<accession>A0AB39HDQ4</accession>
<sequence>MASTRLLNVWWKTIFTTLQRASFIGLLGCFTINSSMASSPDEHWKNADYITYAFREIALHNEYDTTHTQQPLRKWQGPIRYWIEHQVGQQAPHQQLVELHFQHLASLTGLSITTASSRKAANFVIVFTQASHFERAVRTTLGKAPIDDAICQAALRIRSHRITFAGTVIPVDYAREKGKLLACIVEELTQSLGLPNDSDKVFPSIFNDASPNDLLSPLDVILLKLLYHPALKSSAPMSTNLTTIQRLAQQFAKPSEVEKAEEQARFAPLAQLVN</sequence>
<reference evidence="1" key="1">
    <citation type="submission" date="2024-07" db="EMBL/GenBank/DDBJ databases">
        <title>Genome Analysis of a Potential Novel Vibrio Species Secreting pH- and Thermo-stable Alginate Lyase and its Application in Producing Alginate Oligosaccharides.</title>
        <authorList>
            <person name="Huang H."/>
            <person name="Bao K."/>
        </authorList>
    </citation>
    <scope>NUCLEOTIDE SEQUENCE</scope>
    <source>
        <strain evidence="1">HB236076</strain>
    </source>
</reference>
<dbReference type="AlphaFoldDB" id="A0AB39HDQ4"/>
<dbReference type="Pfam" id="PF11150">
    <property type="entry name" value="DUF2927"/>
    <property type="match status" value="1"/>
</dbReference>
<proteinExistence type="predicted"/>
<dbReference type="RefSeq" id="WP_306100239.1">
    <property type="nucleotide sequence ID" value="NZ_CP162601.1"/>
</dbReference>
<evidence type="ECO:0000313" key="1">
    <source>
        <dbReference type="EMBL" id="XDK24180.1"/>
    </source>
</evidence>
<dbReference type="KEGG" id="vih:AB0763_08055"/>
<protein>
    <submittedName>
        <fullName evidence="1">DUF2927 domain-containing protein</fullName>
    </submittedName>
</protein>
<dbReference type="InterPro" id="IPR021323">
    <property type="entry name" value="DUF2927"/>
</dbReference>
<gene>
    <name evidence="1" type="ORF">AB0763_08055</name>
</gene>
<name>A0AB39HDQ4_9VIBR</name>
<dbReference type="EMBL" id="CP162601">
    <property type="protein sequence ID" value="XDK24180.1"/>
    <property type="molecule type" value="Genomic_DNA"/>
</dbReference>